<dbReference type="GO" id="GO:0004252">
    <property type="term" value="F:serine-type endopeptidase activity"/>
    <property type="evidence" value="ECO:0007669"/>
    <property type="project" value="InterPro"/>
</dbReference>
<evidence type="ECO:0000256" key="3">
    <source>
        <dbReference type="ARBA" id="ARBA00022801"/>
    </source>
</evidence>
<evidence type="ECO:0000256" key="2">
    <source>
        <dbReference type="ARBA" id="ARBA00022670"/>
    </source>
</evidence>
<dbReference type="InterPro" id="IPR009003">
    <property type="entry name" value="Peptidase_S1_PA"/>
</dbReference>
<dbReference type="SMART" id="SM00228">
    <property type="entry name" value="PDZ"/>
    <property type="match status" value="1"/>
</dbReference>
<dbReference type="GO" id="GO:0006508">
    <property type="term" value="P:proteolysis"/>
    <property type="evidence" value="ECO:0007669"/>
    <property type="project" value="UniProtKB-KW"/>
</dbReference>
<keyword evidence="2" id="KW-0645">Protease</keyword>
<evidence type="ECO:0000313" key="5">
    <source>
        <dbReference type="EMBL" id="GGM74128.1"/>
    </source>
</evidence>
<reference evidence="5" key="1">
    <citation type="journal article" date="2014" name="Int. J. Syst. Evol. Microbiol.">
        <title>Complete genome sequence of Corynebacterium casei LMG S-19264T (=DSM 44701T), isolated from a smear-ripened cheese.</title>
        <authorList>
            <consortium name="US DOE Joint Genome Institute (JGI-PGF)"/>
            <person name="Walter F."/>
            <person name="Albersmeier A."/>
            <person name="Kalinowski J."/>
            <person name="Ruckert C."/>
        </authorList>
    </citation>
    <scope>NUCLEOTIDE SEQUENCE</scope>
    <source>
        <strain evidence="5">JCM 13583</strain>
    </source>
</reference>
<dbReference type="RefSeq" id="WP_229657496.1">
    <property type="nucleotide sequence ID" value="NZ_BMNY01000001.1"/>
</dbReference>
<organism evidence="5 6">
    <name type="scientific">Thermogymnomonas acidicola</name>
    <dbReference type="NCBI Taxonomy" id="399579"/>
    <lineage>
        <taxon>Archaea</taxon>
        <taxon>Methanobacteriati</taxon>
        <taxon>Thermoplasmatota</taxon>
        <taxon>Thermoplasmata</taxon>
        <taxon>Thermoplasmatales</taxon>
        <taxon>Thermogymnomonas</taxon>
    </lineage>
</organism>
<dbReference type="PRINTS" id="PR00834">
    <property type="entry name" value="PROTEASES2C"/>
</dbReference>
<dbReference type="PANTHER" id="PTHR22939">
    <property type="entry name" value="SERINE PROTEASE FAMILY S1C HTRA-RELATED"/>
    <property type="match status" value="1"/>
</dbReference>
<keyword evidence="6" id="KW-1185">Reference proteome</keyword>
<sequence>MMDMVSITAFEEDVTRAIESVKGSVVSIYSSRVSRNPFVPPARQESAGSGIIVRPDGLILTNNHVVANSSELSVVTDSGDEFQAEILGTDPPTDLAVLSVPAMGLPAARLGDSEKLKIGQFAIAIGNALGLPGGHTVSLGVISAVNRPMPWATHIAEGLIQTDAAINPGNSGGPLVNTSGEVIGINTAIIPFAQGMGFSIPVNTARNVVEQILLHGRVIRPWIGISGVDINDGIARRYRLQVDRGVFVVETSQDGPAYRSGVRPGDVIVSMDGEQVSTMRDVVRVLNSRGINAIVTLDLIRGYRQLRLSLRIAEMPELRVER</sequence>
<dbReference type="PROSITE" id="PS50106">
    <property type="entry name" value="PDZ"/>
    <property type="match status" value="1"/>
</dbReference>
<accession>A0AA37BRD5</accession>
<name>A0AA37BRD5_9ARCH</name>
<dbReference type="AlphaFoldDB" id="A0AA37BRD5"/>
<reference evidence="5" key="2">
    <citation type="submission" date="2022-09" db="EMBL/GenBank/DDBJ databases">
        <authorList>
            <person name="Sun Q."/>
            <person name="Ohkuma M."/>
        </authorList>
    </citation>
    <scope>NUCLEOTIDE SEQUENCE</scope>
    <source>
        <strain evidence="5">JCM 13583</strain>
    </source>
</reference>
<evidence type="ECO:0000256" key="1">
    <source>
        <dbReference type="ARBA" id="ARBA00010541"/>
    </source>
</evidence>
<dbReference type="Gene3D" id="2.40.10.120">
    <property type="match status" value="1"/>
</dbReference>
<dbReference type="Pfam" id="PF13180">
    <property type="entry name" value="PDZ_2"/>
    <property type="match status" value="1"/>
</dbReference>
<gene>
    <name evidence="5" type="ORF">GCM10007108_10140</name>
</gene>
<protein>
    <recommendedName>
        <fullName evidence="4">PDZ domain-containing protein</fullName>
    </recommendedName>
</protein>
<dbReference type="SUPFAM" id="SSF50156">
    <property type="entry name" value="PDZ domain-like"/>
    <property type="match status" value="1"/>
</dbReference>
<dbReference type="Pfam" id="PF13365">
    <property type="entry name" value="Trypsin_2"/>
    <property type="match status" value="1"/>
</dbReference>
<feature type="domain" description="PDZ" evidence="4">
    <location>
        <begin position="227"/>
        <end position="288"/>
    </location>
</feature>
<dbReference type="Gene3D" id="2.30.42.10">
    <property type="match status" value="1"/>
</dbReference>
<comment type="similarity">
    <text evidence="1">Belongs to the peptidase S1C family.</text>
</comment>
<dbReference type="Proteomes" id="UP000632195">
    <property type="component" value="Unassembled WGS sequence"/>
</dbReference>
<dbReference type="InterPro" id="IPR036034">
    <property type="entry name" value="PDZ_sf"/>
</dbReference>
<dbReference type="InterPro" id="IPR001940">
    <property type="entry name" value="Peptidase_S1C"/>
</dbReference>
<dbReference type="PANTHER" id="PTHR22939:SF129">
    <property type="entry name" value="SERINE PROTEASE HTRA2, MITOCHONDRIAL"/>
    <property type="match status" value="1"/>
</dbReference>
<dbReference type="InterPro" id="IPR001478">
    <property type="entry name" value="PDZ"/>
</dbReference>
<proteinExistence type="inferred from homology"/>
<dbReference type="EMBL" id="BMNY01000001">
    <property type="protein sequence ID" value="GGM74128.1"/>
    <property type="molecule type" value="Genomic_DNA"/>
</dbReference>
<dbReference type="SUPFAM" id="SSF50494">
    <property type="entry name" value="Trypsin-like serine proteases"/>
    <property type="match status" value="1"/>
</dbReference>
<evidence type="ECO:0000259" key="4">
    <source>
        <dbReference type="PROSITE" id="PS50106"/>
    </source>
</evidence>
<comment type="caution">
    <text evidence="5">The sequence shown here is derived from an EMBL/GenBank/DDBJ whole genome shotgun (WGS) entry which is preliminary data.</text>
</comment>
<keyword evidence="3" id="KW-0378">Hydrolase</keyword>
<evidence type="ECO:0000313" key="6">
    <source>
        <dbReference type="Proteomes" id="UP000632195"/>
    </source>
</evidence>